<keyword evidence="1" id="KW-0732">Signal</keyword>
<dbReference type="BioCyc" id="JESP1508404:G14D9-13446-MONOMER"/>
<evidence type="ECO:0008006" key="4">
    <source>
        <dbReference type="Google" id="ProtNLM"/>
    </source>
</evidence>
<proteinExistence type="predicted"/>
<name>A0A0B5AZV9_9BACL</name>
<dbReference type="OrthoDB" id="2666777at2"/>
<dbReference type="KEGG" id="jeo:JMA_41620"/>
<sequence>MNKNIKRASLSAVAFTMILSGYTTPVLAKNYINSGDNSFDKNPFDTTSMSFSTRNKDRREWYNKFGSPLVYKTYKNGVYFYSPVRPRDVKTGLSNYSGLYENYYTKKAGNVGAWTTSGLLASRSNHNFKTKAKSIASVKKGTAGGFVPSVNMDTTGEFPGKYGEWRYLGYSSDAASTGNALFPEDYGYGYHPHKHPYVTKPWQNSKLPNFVPGTTFDTARPITQSQIDKASAREKDSLIAEKKRFDTKYNLVKKLLAQNPTMTKYNGKSYSIGYWMDRLSLTAPALHDTGVFRGIWNVGTTRNPVYRYMEYAVINEVEQRNLMITRMEVIEKSSGDIVGVYTNNSPGKKTGSVSYRGEKVLYTQTKYDLKVTVKNLNNVATKVPQSVVESGYKKNYNPTTAYPSNFRGTNGNEYLKAVKGGKIAAKGSMNFYLRDIIIPDDQADRSIMLTGLIGAEHRKQQDNLNTDDDAAILPIAVKAKPGDMQMEKIELIDESGKVVPQPIPGEKYRVRYTYQYNGGDIREARYYTATDKDGNKYPVFDYWYYPMVDLSVKSNIERKLPRGSSDFSQETIRIRSQVSNGDKFQFTTKEAVLYENPYVKATGDFEISDSYQRYNSGTDIHTKLWERPYDYGVENLQVVPRTERTATGGKMKVAVSFTLTQDAPSEAIKKNFQEDIDFSVTLDGKTKTFTEHLVEGKNKNVVVEMEADVKPHDWMAATVNINDTGDAWEFSKTENVKANNSASTLQNLSLISLPKGDNYGNNNTSGYVSGYMLTPGDDEWVSNTENTWTQEYRVTDFKGVRVPYQSKSGNDYVFTKYTQKPVATTEKVEQEESYKIQRVLFRSKYTKDNREQVGADANGWVDMLTASKLPRIKAGYGYELKVEVAYKTNAFSTQPGKVDIPNFANRLSRTGTGTSVRPYHVEPNIPQDIFVKVPGMDKAMSVTGANGTVPKLVLDTRASKLDNVEDQLFVYTMQVSNDMGVEEPGKVYVGENVKDGEYQINVWTPQINGIPTKNLIDVNGLSVYEPSLLGDNHELRFEVKGSATDDLVDTIIQ</sequence>
<dbReference type="EMBL" id="CP009417">
    <property type="protein sequence ID" value="AJD93479.1"/>
    <property type="molecule type" value="Genomic_DNA"/>
</dbReference>
<reference evidence="2 3" key="1">
    <citation type="submission" date="2014-08" db="EMBL/GenBank/DDBJ databases">
        <title>Complete genome of a marine bacteria Jeotgalibacillus malaysiensis.</title>
        <authorList>
            <person name="Yaakop A.S."/>
            <person name="Chan K.-G."/>
            <person name="Goh K.M."/>
        </authorList>
    </citation>
    <scope>NUCLEOTIDE SEQUENCE [LARGE SCALE GENOMIC DNA]</scope>
    <source>
        <strain evidence="2 3">D5</strain>
        <plasmid evidence="3">Plasmid</plasmid>
    </source>
</reference>
<keyword evidence="3" id="KW-1185">Reference proteome</keyword>
<evidence type="ECO:0000313" key="2">
    <source>
        <dbReference type="EMBL" id="AJD93479.1"/>
    </source>
</evidence>
<evidence type="ECO:0000256" key="1">
    <source>
        <dbReference type="SAM" id="SignalP"/>
    </source>
</evidence>
<protein>
    <recommendedName>
        <fullName evidence="4">DUF5704 domain-containing protein</fullName>
    </recommendedName>
</protein>
<accession>A0A0B5AZV9</accession>
<feature type="chain" id="PRO_5002100065" description="DUF5704 domain-containing protein" evidence="1">
    <location>
        <begin position="29"/>
        <end position="1053"/>
    </location>
</feature>
<organism evidence="2 3">
    <name type="scientific">Jeotgalibacillus malaysiensis</name>
    <dbReference type="NCBI Taxonomy" id="1508404"/>
    <lineage>
        <taxon>Bacteria</taxon>
        <taxon>Bacillati</taxon>
        <taxon>Bacillota</taxon>
        <taxon>Bacilli</taxon>
        <taxon>Bacillales</taxon>
        <taxon>Caryophanaceae</taxon>
        <taxon>Jeotgalibacillus</taxon>
    </lineage>
</organism>
<dbReference type="HOGENOM" id="CLU_299509_0_0_9"/>
<gene>
    <name evidence="2" type="ORF">JMA_41620</name>
</gene>
<dbReference type="AlphaFoldDB" id="A0A0B5AZV9"/>
<evidence type="ECO:0000313" key="3">
    <source>
        <dbReference type="Proteomes" id="UP000031449"/>
    </source>
</evidence>
<geneLocation type="plasmid" evidence="3"/>
<keyword evidence="2" id="KW-0614">Plasmid</keyword>
<feature type="signal peptide" evidence="1">
    <location>
        <begin position="1"/>
        <end position="28"/>
    </location>
</feature>
<dbReference type="Proteomes" id="UP000031449">
    <property type="component" value="Plasmid unnamed"/>
</dbReference>